<name>A0A1H3XI67_9EURY</name>
<dbReference type="PANTHER" id="PTHR12526">
    <property type="entry name" value="GLYCOSYLTRANSFERASE"/>
    <property type="match status" value="1"/>
</dbReference>
<dbReference type="GO" id="GO:0016757">
    <property type="term" value="F:glycosyltransferase activity"/>
    <property type="evidence" value="ECO:0007669"/>
    <property type="project" value="InterPro"/>
</dbReference>
<dbReference type="PANTHER" id="PTHR12526:SF630">
    <property type="entry name" value="GLYCOSYLTRANSFERASE"/>
    <property type="match status" value="1"/>
</dbReference>
<protein>
    <submittedName>
        <fullName evidence="3">Glycosyltransferase involved in cell wall bisynthesis</fullName>
    </submittedName>
</protein>
<dbReference type="Pfam" id="PF13579">
    <property type="entry name" value="Glyco_trans_4_4"/>
    <property type="match status" value="1"/>
</dbReference>
<feature type="domain" description="Glycosyl transferase family 1" evidence="1">
    <location>
        <begin position="213"/>
        <end position="372"/>
    </location>
</feature>
<dbReference type="Proteomes" id="UP000236755">
    <property type="component" value="Unassembled WGS sequence"/>
</dbReference>
<keyword evidence="3" id="KW-0808">Transferase</keyword>
<evidence type="ECO:0000313" key="4">
    <source>
        <dbReference type="Proteomes" id="UP000236755"/>
    </source>
</evidence>
<feature type="domain" description="Glycosyltransferase subfamily 4-like N-terminal" evidence="2">
    <location>
        <begin position="25"/>
        <end position="178"/>
    </location>
</feature>
<dbReference type="InterPro" id="IPR001296">
    <property type="entry name" value="Glyco_trans_1"/>
</dbReference>
<proteinExistence type="predicted"/>
<organism evidence="3 4">
    <name type="scientific">Haloplanus vescus</name>
    <dbReference type="NCBI Taxonomy" id="555874"/>
    <lineage>
        <taxon>Archaea</taxon>
        <taxon>Methanobacteriati</taxon>
        <taxon>Methanobacteriota</taxon>
        <taxon>Stenosarchaea group</taxon>
        <taxon>Halobacteria</taxon>
        <taxon>Halobacteriales</taxon>
        <taxon>Haloferacaceae</taxon>
        <taxon>Haloplanus</taxon>
    </lineage>
</organism>
<evidence type="ECO:0000313" key="3">
    <source>
        <dbReference type="EMBL" id="SDZ98312.1"/>
    </source>
</evidence>
<dbReference type="SUPFAM" id="SSF53756">
    <property type="entry name" value="UDP-Glycosyltransferase/glycogen phosphorylase"/>
    <property type="match status" value="1"/>
</dbReference>
<evidence type="ECO:0000259" key="2">
    <source>
        <dbReference type="Pfam" id="PF13579"/>
    </source>
</evidence>
<dbReference type="RefSeq" id="WP_092633485.1">
    <property type="nucleotide sequence ID" value="NZ_FNQT01000001.1"/>
</dbReference>
<reference evidence="3 4" key="1">
    <citation type="submission" date="2016-10" db="EMBL/GenBank/DDBJ databases">
        <authorList>
            <person name="de Groot N.N."/>
        </authorList>
    </citation>
    <scope>NUCLEOTIDE SEQUENCE [LARGE SCALE GENOMIC DNA]</scope>
    <source>
        <strain evidence="3 4">CGMCC 1.8712</strain>
    </source>
</reference>
<dbReference type="EMBL" id="FNQT01000001">
    <property type="protein sequence ID" value="SDZ98312.1"/>
    <property type="molecule type" value="Genomic_DNA"/>
</dbReference>
<dbReference type="STRING" id="555874.SAMN04488065_1546"/>
<evidence type="ECO:0000259" key="1">
    <source>
        <dbReference type="Pfam" id="PF00534"/>
    </source>
</evidence>
<dbReference type="Gene3D" id="3.40.50.2000">
    <property type="entry name" value="Glycogen Phosphorylase B"/>
    <property type="match status" value="2"/>
</dbReference>
<gene>
    <name evidence="3" type="ORF">SAMN04488065_1546</name>
</gene>
<dbReference type="Pfam" id="PF00534">
    <property type="entry name" value="Glycos_transf_1"/>
    <property type="match status" value="1"/>
</dbReference>
<dbReference type="InterPro" id="IPR028098">
    <property type="entry name" value="Glyco_trans_4-like_N"/>
</dbReference>
<keyword evidence="4" id="KW-1185">Reference proteome</keyword>
<sequence length="402" mass="45996">MEQSPGKNILYISYTGLLEPLGQSQVYRYLDRLAERHKITLVTFEKREDVKKRKRFEAMKQRVENAGIQWHPMRYHRKPSLPATIWDLSRGFITCLRSIRRNDIDIVHSRSYVASILALLCKRLFGTTFVFDMRGFWADERIDAGIWDEDDQIYRIAKWFETKFIEQADVVVSLTNAGIGAIRSFDHVDTSNTQFEMIPTCVDLELFTPNPEQRSEDFVVGYVGSVGTWYLFDDVLDCFELIQDRKPEAQLAILNKGDHELIKEKLREHDIDPSVISLKSVQHEQVPKEMNKMDIGIFLIKPTFSKTGSSPTKMGEFLACGVPCLSNAGVGDVEEILESNEVGVAMESLDHTAKQEAVENILKLHLSSEIATRCRSVAKSYYSLSEGVEKYDKIYQSISSDE</sequence>
<accession>A0A1H3XI67</accession>
<dbReference type="AlphaFoldDB" id="A0A1H3XI67"/>
<dbReference type="OrthoDB" id="132546at2157"/>
<dbReference type="CDD" id="cd03794">
    <property type="entry name" value="GT4_WbuB-like"/>
    <property type="match status" value="1"/>
</dbReference>